<dbReference type="GO" id="GO:0005634">
    <property type="term" value="C:nucleus"/>
    <property type="evidence" value="ECO:0007669"/>
    <property type="project" value="TreeGrafter"/>
</dbReference>
<reference evidence="3 4" key="1">
    <citation type="submission" date="2015-08" db="EMBL/GenBank/DDBJ databases">
        <title>The genome of the Asian arowana (Scleropages formosus).</title>
        <authorList>
            <person name="Tan M.H."/>
            <person name="Gan H.M."/>
            <person name="Croft L.J."/>
            <person name="Austin C.M."/>
        </authorList>
    </citation>
    <scope>NUCLEOTIDE SEQUENCE [LARGE SCALE GENOMIC DNA]</scope>
    <source>
        <strain evidence="3">Aro1</strain>
    </source>
</reference>
<evidence type="ECO:0000256" key="2">
    <source>
        <dbReference type="SAM" id="MobiDB-lite"/>
    </source>
</evidence>
<dbReference type="PANTHER" id="PTHR10372:SF8">
    <property type="entry name" value="PLAKOPHILIN-4"/>
    <property type="match status" value="1"/>
</dbReference>
<dbReference type="Proteomes" id="UP000034805">
    <property type="component" value="Unassembled WGS sequence"/>
</dbReference>
<dbReference type="EMBL" id="JARO02017354">
    <property type="protein sequence ID" value="KPP57167.1"/>
    <property type="molecule type" value="Genomic_DNA"/>
</dbReference>
<dbReference type="InterPro" id="IPR011989">
    <property type="entry name" value="ARM-like"/>
</dbReference>
<proteinExistence type="predicted"/>
<evidence type="ECO:0000313" key="3">
    <source>
        <dbReference type="EMBL" id="KPP57167.1"/>
    </source>
</evidence>
<comment type="caution">
    <text evidence="3">The sequence shown here is derived from an EMBL/GenBank/DDBJ whole genome shotgun (WGS) entry which is preliminary data.</text>
</comment>
<evidence type="ECO:0000313" key="4">
    <source>
        <dbReference type="Proteomes" id="UP000034805"/>
    </source>
</evidence>
<dbReference type="AlphaFoldDB" id="A0A0P7T8I6"/>
<sequence>MKVVKAAAQVLNTLWQYRDLRAIYKKDGWNQNHFLTPVSTLERDRYKSQPTLPSNSLQMSPINQSAGSATSSPAMLGIKEHRSNYQRAHSSMQFYNYQEDNHVHKSPFTGSGKPFLIDSYSSPSREETRRAQLYYADEPSRRNYDNYRLHLQSPMGYEDQYFEEAVPYAADYTSQPHGLKSNTNYVDFYSTTRRPSYRAEQYPGSPDSWV</sequence>
<evidence type="ECO:0000256" key="1">
    <source>
        <dbReference type="ARBA" id="ARBA00022737"/>
    </source>
</evidence>
<dbReference type="PANTHER" id="PTHR10372">
    <property type="entry name" value="PLAKOPHILLIN-RELATED"/>
    <property type="match status" value="1"/>
</dbReference>
<accession>A0A0P7T8I6</accession>
<dbReference type="GO" id="GO:0098609">
    <property type="term" value="P:cell-cell adhesion"/>
    <property type="evidence" value="ECO:0007669"/>
    <property type="project" value="InterPro"/>
</dbReference>
<gene>
    <name evidence="3" type="ORF">Z043_125136</name>
</gene>
<organism evidence="3 4">
    <name type="scientific">Scleropages formosus</name>
    <name type="common">Asian bonytongue</name>
    <name type="synonym">Osteoglossum formosum</name>
    <dbReference type="NCBI Taxonomy" id="113540"/>
    <lineage>
        <taxon>Eukaryota</taxon>
        <taxon>Metazoa</taxon>
        <taxon>Chordata</taxon>
        <taxon>Craniata</taxon>
        <taxon>Vertebrata</taxon>
        <taxon>Euteleostomi</taxon>
        <taxon>Actinopterygii</taxon>
        <taxon>Neopterygii</taxon>
        <taxon>Teleostei</taxon>
        <taxon>Osteoglossocephala</taxon>
        <taxon>Osteoglossomorpha</taxon>
        <taxon>Osteoglossiformes</taxon>
        <taxon>Osteoglossidae</taxon>
        <taxon>Scleropages</taxon>
    </lineage>
</organism>
<dbReference type="GO" id="GO:0005912">
    <property type="term" value="C:adherens junction"/>
    <property type="evidence" value="ECO:0007669"/>
    <property type="project" value="TreeGrafter"/>
</dbReference>
<dbReference type="Gene3D" id="1.25.10.10">
    <property type="entry name" value="Leucine-rich Repeat Variant"/>
    <property type="match status" value="1"/>
</dbReference>
<dbReference type="GO" id="GO:0005737">
    <property type="term" value="C:cytoplasm"/>
    <property type="evidence" value="ECO:0007669"/>
    <property type="project" value="TreeGrafter"/>
</dbReference>
<evidence type="ECO:0008006" key="5">
    <source>
        <dbReference type="Google" id="ProtNLM"/>
    </source>
</evidence>
<feature type="compositionally biased region" description="Polar residues" evidence="2">
    <location>
        <begin position="48"/>
        <end position="71"/>
    </location>
</feature>
<keyword evidence="1" id="KW-0677">Repeat</keyword>
<feature type="region of interest" description="Disordered" evidence="2">
    <location>
        <begin position="45"/>
        <end position="71"/>
    </location>
</feature>
<dbReference type="GO" id="GO:0005886">
    <property type="term" value="C:plasma membrane"/>
    <property type="evidence" value="ECO:0007669"/>
    <property type="project" value="TreeGrafter"/>
</dbReference>
<protein>
    <recommendedName>
        <fullName evidence="5">Plakophilin-4-like</fullName>
    </recommendedName>
</protein>
<dbReference type="InterPro" id="IPR028435">
    <property type="entry name" value="Plakophilin/d_Catenin"/>
</dbReference>
<name>A0A0P7T8I6_SCLFO</name>